<name>A0A254TI21_9BURK</name>
<dbReference type="GO" id="GO:0005829">
    <property type="term" value="C:cytosol"/>
    <property type="evidence" value="ECO:0007669"/>
    <property type="project" value="TreeGrafter"/>
</dbReference>
<evidence type="ECO:0000313" key="2">
    <source>
        <dbReference type="Proteomes" id="UP000197535"/>
    </source>
</evidence>
<dbReference type="Gene3D" id="3.40.50.720">
    <property type="entry name" value="NAD(P)-binding Rossmann-like Domain"/>
    <property type="match status" value="1"/>
</dbReference>
<dbReference type="GO" id="GO:0004764">
    <property type="term" value="F:shikimate 3-dehydrogenase (NADP+) activity"/>
    <property type="evidence" value="ECO:0007669"/>
    <property type="project" value="InterPro"/>
</dbReference>
<dbReference type="Gene3D" id="3.40.50.10860">
    <property type="entry name" value="Leucine Dehydrogenase, chain A, domain 1"/>
    <property type="match status" value="1"/>
</dbReference>
<sequence length="186" mass="20177">MYRREDGTIVGDLIDGEGFVRAFDRACGDTPFSWNTSSALVVGCGGVGRAIAASLVSRGLKHLGLFDTNQQLMDDLRERLAKAFPDATVEQRDAKAAGHDLVVNCSPLGMHPDDPMPIALDGIKPECIVADCGMKIEMTRLLRTAQEMGCRIQRGKEMLIEQAPLYMELFGYPGATAAEFRSLAAL</sequence>
<accession>A0A254TI21</accession>
<dbReference type="PANTHER" id="PTHR21089:SF1">
    <property type="entry name" value="BIFUNCTIONAL 3-DEHYDROQUINATE DEHYDRATASE_SHIKIMATE DEHYDROGENASE, CHLOROPLASTIC"/>
    <property type="match status" value="1"/>
</dbReference>
<dbReference type="GO" id="GO:0050661">
    <property type="term" value="F:NADP binding"/>
    <property type="evidence" value="ECO:0007669"/>
    <property type="project" value="TreeGrafter"/>
</dbReference>
<reference evidence="1 2" key="1">
    <citation type="submission" date="2016-02" db="EMBL/GenBank/DDBJ databases">
        <authorList>
            <person name="Wen L."/>
            <person name="He K."/>
            <person name="Yang H."/>
        </authorList>
    </citation>
    <scope>NUCLEOTIDE SEQUENCE [LARGE SCALE GENOMIC DNA]</scope>
    <source>
        <strain evidence="1 2">TSA40</strain>
    </source>
</reference>
<dbReference type="SUPFAM" id="SSF51735">
    <property type="entry name" value="NAD(P)-binding Rossmann-fold domains"/>
    <property type="match status" value="1"/>
</dbReference>
<dbReference type="CDD" id="cd01065">
    <property type="entry name" value="NAD_bind_Shikimate_DH"/>
    <property type="match status" value="1"/>
</dbReference>
<gene>
    <name evidence="1" type="ORF">AYR66_24325</name>
</gene>
<dbReference type="AlphaFoldDB" id="A0A254TI21"/>
<dbReference type="InterPro" id="IPR022893">
    <property type="entry name" value="Shikimate_DH_fam"/>
</dbReference>
<dbReference type="Proteomes" id="UP000197535">
    <property type="component" value="Unassembled WGS sequence"/>
</dbReference>
<dbReference type="GO" id="GO:0019632">
    <property type="term" value="P:shikimate metabolic process"/>
    <property type="evidence" value="ECO:0007669"/>
    <property type="project" value="TreeGrafter"/>
</dbReference>
<dbReference type="GO" id="GO:0009423">
    <property type="term" value="P:chorismate biosynthetic process"/>
    <property type="evidence" value="ECO:0007669"/>
    <property type="project" value="TreeGrafter"/>
</dbReference>
<organism evidence="1 2">
    <name type="scientific">Noviherbaspirillum denitrificans</name>
    <dbReference type="NCBI Taxonomy" id="1968433"/>
    <lineage>
        <taxon>Bacteria</taxon>
        <taxon>Pseudomonadati</taxon>
        <taxon>Pseudomonadota</taxon>
        <taxon>Betaproteobacteria</taxon>
        <taxon>Burkholderiales</taxon>
        <taxon>Oxalobacteraceae</taxon>
        <taxon>Noviherbaspirillum</taxon>
    </lineage>
</organism>
<dbReference type="PANTHER" id="PTHR21089">
    <property type="entry name" value="SHIKIMATE DEHYDROGENASE"/>
    <property type="match status" value="1"/>
</dbReference>
<protein>
    <recommendedName>
        <fullName evidence="3">Quinate/shikimate 5-dehydrogenase/glutamyl-tRNA reductase domain-containing protein</fullName>
    </recommendedName>
</protein>
<dbReference type="InterPro" id="IPR036291">
    <property type="entry name" value="NAD(P)-bd_dom_sf"/>
</dbReference>
<evidence type="ECO:0008006" key="3">
    <source>
        <dbReference type="Google" id="ProtNLM"/>
    </source>
</evidence>
<keyword evidence="2" id="KW-1185">Reference proteome</keyword>
<proteinExistence type="predicted"/>
<comment type="caution">
    <text evidence="1">The sequence shown here is derived from an EMBL/GenBank/DDBJ whole genome shotgun (WGS) entry which is preliminary data.</text>
</comment>
<dbReference type="EMBL" id="LSTO01000001">
    <property type="protein sequence ID" value="OWW22155.1"/>
    <property type="molecule type" value="Genomic_DNA"/>
</dbReference>
<evidence type="ECO:0000313" key="1">
    <source>
        <dbReference type="EMBL" id="OWW22155.1"/>
    </source>
</evidence>